<dbReference type="Gene3D" id="4.10.60.10">
    <property type="entry name" value="Zinc finger, CCHC-type"/>
    <property type="match status" value="1"/>
</dbReference>
<feature type="domain" description="CCHC-type" evidence="3">
    <location>
        <begin position="216"/>
        <end position="232"/>
    </location>
</feature>
<dbReference type="PANTHER" id="PTHR35317:SF29">
    <property type="entry name" value="CCHC-TYPE DOMAIN-CONTAINING PROTEIN"/>
    <property type="match status" value="1"/>
</dbReference>
<organism evidence="4">
    <name type="scientific">Lygus hesperus</name>
    <name type="common">Western plant bug</name>
    <dbReference type="NCBI Taxonomy" id="30085"/>
    <lineage>
        <taxon>Eukaryota</taxon>
        <taxon>Metazoa</taxon>
        <taxon>Ecdysozoa</taxon>
        <taxon>Arthropoda</taxon>
        <taxon>Hexapoda</taxon>
        <taxon>Insecta</taxon>
        <taxon>Pterygota</taxon>
        <taxon>Neoptera</taxon>
        <taxon>Paraneoptera</taxon>
        <taxon>Hemiptera</taxon>
        <taxon>Heteroptera</taxon>
        <taxon>Panheteroptera</taxon>
        <taxon>Cimicomorpha</taxon>
        <taxon>Miridae</taxon>
        <taxon>Mirini</taxon>
        <taxon>Lygus</taxon>
    </lineage>
</organism>
<evidence type="ECO:0000313" key="4">
    <source>
        <dbReference type="EMBL" id="JAG36040.1"/>
    </source>
</evidence>
<evidence type="ECO:0000256" key="1">
    <source>
        <dbReference type="PROSITE-ProRule" id="PRU00047"/>
    </source>
</evidence>
<dbReference type="PANTHER" id="PTHR35317">
    <property type="entry name" value="OS04G0629600 PROTEIN"/>
    <property type="match status" value="1"/>
</dbReference>
<reference evidence="4" key="2">
    <citation type="submission" date="2014-07" db="EMBL/GenBank/DDBJ databases">
        <authorList>
            <person name="Hull J."/>
        </authorList>
    </citation>
    <scope>NUCLEOTIDE SEQUENCE</scope>
</reference>
<feature type="non-terminal residue" evidence="4">
    <location>
        <position position="239"/>
    </location>
</feature>
<protein>
    <submittedName>
        <fullName evidence="4">Retrovirus-related Pol polyprotein from transposon TNT 1-94</fullName>
    </submittedName>
</protein>
<keyword evidence="1" id="KW-0479">Metal-binding</keyword>
<dbReference type="SMART" id="SM00343">
    <property type="entry name" value="ZnF_C2HC"/>
    <property type="match status" value="1"/>
</dbReference>
<dbReference type="EMBL" id="GBHO01007564">
    <property type="protein sequence ID" value="JAG36040.1"/>
    <property type="molecule type" value="Transcribed_RNA"/>
</dbReference>
<keyword evidence="1" id="KW-0863">Zinc-finger</keyword>
<proteinExistence type="predicted"/>
<dbReference type="GO" id="GO:0008270">
    <property type="term" value="F:zinc ion binding"/>
    <property type="evidence" value="ECO:0007669"/>
    <property type="project" value="UniProtKB-KW"/>
</dbReference>
<accession>A0A0A9Z2K2</accession>
<reference evidence="4" key="1">
    <citation type="journal article" date="2014" name="PLoS ONE">
        <title>Transcriptome-Based Identification of ABC Transporters in the Western Tarnished Plant Bug Lygus hesperus.</title>
        <authorList>
            <person name="Hull J.J."/>
            <person name="Chaney K."/>
            <person name="Geib S.M."/>
            <person name="Fabrick J.A."/>
            <person name="Brent C.S."/>
            <person name="Walsh D."/>
            <person name="Lavine L.C."/>
        </authorList>
    </citation>
    <scope>NUCLEOTIDE SEQUENCE</scope>
</reference>
<dbReference type="SUPFAM" id="SSF57756">
    <property type="entry name" value="Retrovirus zinc finger-like domains"/>
    <property type="match status" value="1"/>
</dbReference>
<dbReference type="GO" id="GO:0003676">
    <property type="term" value="F:nucleic acid binding"/>
    <property type="evidence" value="ECO:0007669"/>
    <property type="project" value="InterPro"/>
</dbReference>
<gene>
    <name evidence="4" type="primary">POLX_258</name>
    <name evidence="4" type="ORF">CM83_15774</name>
</gene>
<dbReference type="AlphaFoldDB" id="A0A0A9Z2K2"/>
<name>A0A0A9Z2K2_LYGHE</name>
<dbReference type="InterPro" id="IPR001878">
    <property type="entry name" value="Znf_CCHC"/>
</dbReference>
<dbReference type="InterPro" id="IPR036875">
    <property type="entry name" value="Znf_CCHC_sf"/>
</dbReference>
<keyword evidence="1" id="KW-0862">Zinc</keyword>
<dbReference type="Pfam" id="PF14223">
    <property type="entry name" value="Retrotran_gag_2"/>
    <property type="match status" value="1"/>
</dbReference>
<evidence type="ECO:0000256" key="2">
    <source>
        <dbReference type="SAM" id="MobiDB-lite"/>
    </source>
</evidence>
<dbReference type="PROSITE" id="PS50158">
    <property type="entry name" value="ZF_CCHC"/>
    <property type="match status" value="1"/>
</dbReference>
<feature type="region of interest" description="Disordered" evidence="2">
    <location>
        <begin position="182"/>
        <end position="206"/>
    </location>
</feature>
<evidence type="ECO:0000259" key="3">
    <source>
        <dbReference type="PROSITE" id="PS50158"/>
    </source>
</evidence>
<dbReference type="Pfam" id="PF00098">
    <property type="entry name" value="zf-CCHC"/>
    <property type="match status" value="1"/>
</dbReference>
<sequence length="239" mass="26831">MGSHLPSIEKLRGRENYASWRVAVKAYLTIDGLWSYVEGTEKLSDETAKAADQKALSKILLLLEPINFVHIENEKTSKSAWDKLKSTFEDNGLTRKVSLLRKLVTTRLESCSSVDEYVNTIISTSHRLKETGFTVGDEWIGALLLAGLPERYNPMIMGIESSGTTITGDSIKVKLLQDVENPEKSKPNENAAFYSKKFRPNNNRNSTKKVPIEKVRCYSCNDLGHYASECTKPKATKPR</sequence>